<keyword evidence="4 11" id="KW-0479">Metal-binding</keyword>
<evidence type="ECO:0000256" key="3">
    <source>
        <dbReference type="ARBA" id="ARBA00022605"/>
    </source>
</evidence>
<comment type="caution">
    <text evidence="13">The sequence shown here is derived from an EMBL/GenBank/DDBJ whole genome shotgun (WGS) entry which is preliminary data.</text>
</comment>
<dbReference type="AlphaFoldDB" id="A0A932GNZ3"/>
<dbReference type="GO" id="GO:0051539">
    <property type="term" value="F:4 iron, 4 sulfur cluster binding"/>
    <property type="evidence" value="ECO:0007669"/>
    <property type="project" value="UniProtKB-KW"/>
</dbReference>
<evidence type="ECO:0000256" key="6">
    <source>
        <dbReference type="ARBA" id="ARBA00023004"/>
    </source>
</evidence>
<dbReference type="GO" id="GO:0004355">
    <property type="term" value="F:glutamate synthase (NADPH) activity"/>
    <property type="evidence" value="ECO:0007669"/>
    <property type="project" value="UniProtKB-EC"/>
</dbReference>
<name>A0A932GNZ3_UNCTE</name>
<dbReference type="PANTHER" id="PTHR43819:SF1">
    <property type="entry name" value="ARCHAEAL-TYPE GLUTAMATE SYNTHASE [NADPH]"/>
    <property type="match status" value="1"/>
</dbReference>
<dbReference type="InterPro" id="IPR013785">
    <property type="entry name" value="Aldolase_TIM"/>
</dbReference>
<dbReference type="SUPFAM" id="SSF51395">
    <property type="entry name" value="FMN-linked oxidoreductases"/>
    <property type="match status" value="1"/>
</dbReference>
<dbReference type="PROSITE" id="PS51379">
    <property type="entry name" value="4FE4S_FER_2"/>
    <property type="match status" value="2"/>
</dbReference>
<evidence type="ECO:0000256" key="11">
    <source>
        <dbReference type="PIRSR" id="PIRSR006429-1"/>
    </source>
</evidence>
<evidence type="ECO:0000256" key="1">
    <source>
        <dbReference type="ARBA" id="ARBA00009716"/>
    </source>
</evidence>
<sequence>MGLQSLRPDDHFHSYPEYFVERRHEECIRCLVCVRQCPYDCTYYDPDRDVVYNVHQNCVNCKRCVAMCPTHCIRIERFDSGFRDNGHWGTHLVRGLRKQADTGGVLLTGLGNDLPYPSYFDRIVLDASQVTNPSIDPLREPMELRTYLGRKPESYRPGSPGEVFPNILCEIPVLFAPMSFGAISYNFQHGLALAAQEMGTYFNTGEGGLHPDFRKFRDSVIVQVASGRFGVDPDYLLSSAACEIKIGQGAKPGIGGHLPGEKVNAEISRTRMIPVGTDALSPAPQHDIYSIEDLRLLIYAIKEATEYTRPVSVKIAAVHNTAAIVSGIVRAGADIVVIDGFRGGTGAAPMIIRDHVGIPVEVALAQADQRLREEGIRHQASIIAAGGIRNSADVVKAIALGADAVYIATSAMIAVGCTLCQQCHRGLCAWGITTNRPDLLPRLPADQAAGRLTGLLRGWQHEIQEMLGLMGLNSIESLRGNRLKLRGVGLTQLELQTLGIRQAGL</sequence>
<keyword evidence="11" id="KW-0004">4Fe-4S</keyword>
<evidence type="ECO:0000313" key="14">
    <source>
        <dbReference type="Proteomes" id="UP000741360"/>
    </source>
</evidence>
<feature type="binding site" evidence="11">
    <location>
        <position position="33"/>
    </location>
    <ligand>
        <name>[4Fe-4S] cluster</name>
        <dbReference type="ChEBI" id="CHEBI:49883"/>
        <label>1</label>
    </ligand>
</feature>
<dbReference type="Gene3D" id="3.20.20.70">
    <property type="entry name" value="Aldolase class I"/>
    <property type="match status" value="1"/>
</dbReference>
<dbReference type="EC" id="1.4.1.13" evidence="2"/>
<organism evidence="13 14">
    <name type="scientific">Tectimicrobiota bacterium</name>
    <dbReference type="NCBI Taxonomy" id="2528274"/>
    <lineage>
        <taxon>Bacteria</taxon>
        <taxon>Pseudomonadati</taxon>
        <taxon>Nitrospinota/Tectimicrobiota group</taxon>
        <taxon>Candidatus Tectimicrobiota</taxon>
    </lineage>
</organism>
<proteinExistence type="inferred from homology"/>
<feature type="domain" description="4Fe-4S ferredoxin-type" evidence="12">
    <location>
        <begin position="18"/>
        <end position="47"/>
    </location>
</feature>
<dbReference type="InterPro" id="IPR024188">
    <property type="entry name" value="GltB"/>
</dbReference>
<dbReference type="Pfam" id="PF01645">
    <property type="entry name" value="Glu_synthase"/>
    <property type="match status" value="1"/>
</dbReference>
<reference evidence="13" key="1">
    <citation type="submission" date="2020-07" db="EMBL/GenBank/DDBJ databases">
        <title>Huge and variable diversity of episymbiotic CPR bacteria and DPANN archaea in groundwater ecosystems.</title>
        <authorList>
            <person name="He C.Y."/>
            <person name="Keren R."/>
            <person name="Whittaker M."/>
            <person name="Farag I.F."/>
            <person name="Doudna J."/>
            <person name="Cate J.H.D."/>
            <person name="Banfield J.F."/>
        </authorList>
    </citation>
    <scope>NUCLEOTIDE SEQUENCE</scope>
    <source>
        <strain evidence="13">NC_groundwater_717_Ag_S-0.2um_59_8</strain>
    </source>
</reference>
<dbReference type="InterPro" id="IPR017900">
    <property type="entry name" value="4Fe4S_Fe_S_CS"/>
</dbReference>
<keyword evidence="8" id="KW-0314">Glutamate biosynthesis</keyword>
<dbReference type="GO" id="GO:0006537">
    <property type="term" value="P:glutamate biosynthetic process"/>
    <property type="evidence" value="ECO:0007669"/>
    <property type="project" value="UniProtKB-KW"/>
</dbReference>
<comment type="catalytic activity">
    <reaction evidence="9">
        <text>2 L-glutamate + NADP(+) = L-glutamine + 2-oxoglutarate + NADPH + H(+)</text>
        <dbReference type="Rhea" id="RHEA:15501"/>
        <dbReference type="ChEBI" id="CHEBI:15378"/>
        <dbReference type="ChEBI" id="CHEBI:16810"/>
        <dbReference type="ChEBI" id="CHEBI:29985"/>
        <dbReference type="ChEBI" id="CHEBI:57783"/>
        <dbReference type="ChEBI" id="CHEBI:58349"/>
        <dbReference type="ChEBI" id="CHEBI:58359"/>
        <dbReference type="EC" id="1.4.1.13"/>
    </reaction>
</comment>
<dbReference type="Gene3D" id="3.30.70.20">
    <property type="match status" value="1"/>
</dbReference>
<comment type="similarity">
    <text evidence="1 10">Belongs to the glutamate synthase family.</text>
</comment>
<feature type="domain" description="4Fe-4S ferredoxin-type" evidence="12">
    <location>
        <begin position="48"/>
        <end position="78"/>
    </location>
</feature>
<evidence type="ECO:0000256" key="7">
    <source>
        <dbReference type="ARBA" id="ARBA00023014"/>
    </source>
</evidence>
<feature type="binding site" evidence="11">
    <location>
        <position position="68"/>
    </location>
    <ligand>
        <name>[4Fe-4S] cluster</name>
        <dbReference type="ChEBI" id="CHEBI:49883"/>
        <label>1</label>
    </ligand>
</feature>
<dbReference type="PANTHER" id="PTHR43819">
    <property type="entry name" value="ARCHAEAL-TYPE GLUTAMATE SYNTHASE [NADPH]"/>
    <property type="match status" value="1"/>
</dbReference>
<dbReference type="InterPro" id="IPR017896">
    <property type="entry name" value="4Fe4S_Fe-S-bd"/>
</dbReference>
<keyword evidence="5" id="KW-0560">Oxidoreductase</keyword>
<feature type="binding site" evidence="11">
    <location>
        <position position="37"/>
    </location>
    <ligand>
        <name>[4Fe-4S] cluster</name>
        <dbReference type="ChEBI" id="CHEBI:49883"/>
        <label>2</label>
    </ligand>
</feature>
<dbReference type="EMBL" id="JACPSX010000094">
    <property type="protein sequence ID" value="MBI3014448.1"/>
    <property type="molecule type" value="Genomic_DNA"/>
</dbReference>
<evidence type="ECO:0000256" key="8">
    <source>
        <dbReference type="ARBA" id="ARBA00023164"/>
    </source>
</evidence>
<dbReference type="PIRSF" id="PIRSF500061">
    <property type="entry name" value="GOGAT_lg2_archl"/>
    <property type="match status" value="1"/>
</dbReference>
<evidence type="ECO:0000256" key="2">
    <source>
        <dbReference type="ARBA" id="ARBA00012079"/>
    </source>
</evidence>
<dbReference type="GO" id="GO:0046872">
    <property type="term" value="F:metal ion binding"/>
    <property type="evidence" value="ECO:0007669"/>
    <property type="project" value="UniProtKB-KW"/>
</dbReference>
<protein>
    <recommendedName>
        <fullName evidence="2">glutamate synthase (NADPH)</fullName>
        <ecNumber evidence="2">1.4.1.13</ecNumber>
    </recommendedName>
</protein>
<evidence type="ECO:0000256" key="5">
    <source>
        <dbReference type="ARBA" id="ARBA00023002"/>
    </source>
</evidence>
<evidence type="ECO:0000313" key="13">
    <source>
        <dbReference type="EMBL" id="MBI3014448.1"/>
    </source>
</evidence>
<dbReference type="InterPro" id="IPR002932">
    <property type="entry name" value="Glu_synthdom"/>
</dbReference>
<keyword evidence="7 11" id="KW-0411">Iron-sulfur</keyword>
<feature type="binding site" evidence="11">
    <location>
        <position position="27"/>
    </location>
    <ligand>
        <name>[4Fe-4S] cluster</name>
        <dbReference type="ChEBI" id="CHEBI:49883"/>
        <label>1</label>
    </ligand>
</feature>
<gene>
    <name evidence="13" type="ORF">HYY65_05170</name>
</gene>
<evidence type="ECO:0000256" key="4">
    <source>
        <dbReference type="ARBA" id="ARBA00022723"/>
    </source>
</evidence>
<dbReference type="PROSITE" id="PS00198">
    <property type="entry name" value="4FE4S_FER_1"/>
    <property type="match status" value="1"/>
</dbReference>
<feature type="binding site" evidence="11">
    <location>
        <position position="61"/>
    </location>
    <ligand>
        <name>[4Fe-4S] cluster</name>
        <dbReference type="ChEBI" id="CHEBI:49883"/>
        <label>2</label>
    </ligand>
</feature>
<feature type="binding site" evidence="11">
    <location>
        <position position="30"/>
    </location>
    <ligand>
        <name>[4Fe-4S] cluster</name>
        <dbReference type="ChEBI" id="CHEBI:49883"/>
        <label>1</label>
    </ligand>
</feature>
<dbReference type="PIRSF" id="PIRSF006429">
    <property type="entry name" value="GOGAT_lg_2"/>
    <property type="match status" value="1"/>
</dbReference>
<feature type="binding site" evidence="11">
    <location>
        <position position="58"/>
    </location>
    <ligand>
        <name>[4Fe-4S] cluster</name>
        <dbReference type="ChEBI" id="CHEBI:49883"/>
        <label>2</label>
    </ligand>
</feature>
<dbReference type="CDD" id="cd02808">
    <property type="entry name" value="GltS_FMN"/>
    <property type="match status" value="1"/>
</dbReference>
<accession>A0A932GNZ3</accession>
<feature type="binding site" evidence="11">
    <location>
        <position position="64"/>
    </location>
    <ligand>
        <name>[4Fe-4S] cluster</name>
        <dbReference type="ChEBI" id="CHEBI:49883"/>
        <label>2</label>
    </ligand>
</feature>
<evidence type="ECO:0000256" key="9">
    <source>
        <dbReference type="ARBA" id="ARBA00048151"/>
    </source>
</evidence>
<evidence type="ECO:0000259" key="12">
    <source>
        <dbReference type="PROSITE" id="PS51379"/>
    </source>
</evidence>
<evidence type="ECO:0000256" key="10">
    <source>
        <dbReference type="PIRNR" id="PIRNR006429"/>
    </source>
</evidence>
<dbReference type="Proteomes" id="UP000741360">
    <property type="component" value="Unassembled WGS sequence"/>
</dbReference>
<keyword evidence="6 11" id="KW-0408">Iron</keyword>
<keyword evidence="3" id="KW-0028">Amino-acid biosynthesis</keyword>
<dbReference type="SUPFAM" id="SSF54862">
    <property type="entry name" value="4Fe-4S ferredoxins"/>
    <property type="match status" value="1"/>
</dbReference>
<dbReference type="InterPro" id="IPR043578">
    <property type="entry name" value="GltB_archl_type"/>
</dbReference>